<dbReference type="Pfam" id="PF07883">
    <property type="entry name" value="Cupin_2"/>
    <property type="match status" value="1"/>
</dbReference>
<dbReference type="InterPro" id="IPR013096">
    <property type="entry name" value="Cupin_2"/>
</dbReference>
<feature type="domain" description="Cupin type-2" evidence="2">
    <location>
        <begin position="63"/>
        <end position="106"/>
    </location>
</feature>
<dbReference type="Proteomes" id="UP000243719">
    <property type="component" value="Unassembled WGS sequence"/>
</dbReference>
<sequence length="131" mass="13994">MSSASNQQNAAPAAEHCQRLPVGDTWQDQARPEGRFEVTGNTLTMGIEILARDEVRESAEGSRGEEVAAVLEGEFEIDAAGEHYRLATGEAILIPPHEARRFACRSARGVLYRAAVATAGASNANDEEAAQ</sequence>
<evidence type="ECO:0000256" key="1">
    <source>
        <dbReference type="SAM" id="MobiDB-lite"/>
    </source>
</evidence>
<protein>
    <submittedName>
        <fullName evidence="3">Cupin domain-containing protein</fullName>
    </submittedName>
</protein>
<dbReference type="SUPFAM" id="SSF51182">
    <property type="entry name" value="RmlC-like cupins"/>
    <property type="match status" value="1"/>
</dbReference>
<feature type="compositionally biased region" description="Low complexity" evidence="1">
    <location>
        <begin position="1"/>
        <end position="14"/>
    </location>
</feature>
<gene>
    <name evidence="3" type="ORF">SAMN05216551_102442</name>
</gene>
<dbReference type="InterPro" id="IPR014710">
    <property type="entry name" value="RmlC-like_jellyroll"/>
</dbReference>
<accession>A0A1H2PLE7</accession>
<dbReference type="EMBL" id="FNLO01000002">
    <property type="protein sequence ID" value="SDV47285.1"/>
    <property type="molecule type" value="Genomic_DNA"/>
</dbReference>
<reference evidence="4" key="1">
    <citation type="submission" date="2016-09" db="EMBL/GenBank/DDBJ databases">
        <authorList>
            <person name="Varghese N."/>
            <person name="Submissions S."/>
        </authorList>
    </citation>
    <scope>NUCLEOTIDE SEQUENCE [LARGE SCALE GENOMIC DNA]</scope>
    <source>
        <strain evidence="4">JS23</strain>
    </source>
</reference>
<dbReference type="AlphaFoldDB" id="A0A1H2PLE7"/>
<proteinExistence type="predicted"/>
<evidence type="ECO:0000313" key="4">
    <source>
        <dbReference type="Proteomes" id="UP000243719"/>
    </source>
</evidence>
<dbReference type="InterPro" id="IPR011051">
    <property type="entry name" value="RmlC_Cupin_sf"/>
</dbReference>
<evidence type="ECO:0000313" key="3">
    <source>
        <dbReference type="EMBL" id="SDV47285.1"/>
    </source>
</evidence>
<feature type="region of interest" description="Disordered" evidence="1">
    <location>
        <begin position="1"/>
        <end position="34"/>
    </location>
</feature>
<evidence type="ECO:0000259" key="2">
    <source>
        <dbReference type="Pfam" id="PF07883"/>
    </source>
</evidence>
<dbReference type="Gene3D" id="2.60.120.10">
    <property type="entry name" value="Jelly Rolls"/>
    <property type="match status" value="1"/>
</dbReference>
<dbReference type="RefSeq" id="WP_091905745.1">
    <property type="nucleotide sequence ID" value="NZ_FNLO01000002.1"/>
</dbReference>
<name>A0A1H2PLE7_9BURK</name>
<keyword evidence="4" id="KW-1185">Reference proteome</keyword>
<dbReference type="STRING" id="1770053.SAMN05216551_102442"/>
<organism evidence="3 4">
    <name type="scientific">Chitinasiproducens palmae</name>
    <dbReference type="NCBI Taxonomy" id="1770053"/>
    <lineage>
        <taxon>Bacteria</taxon>
        <taxon>Pseudomonadati</taxon>
        <taxon>Pseudomonadota</taxon>
        <taxon>Betaproteobacteria</taxon>
        <taxon>Burkholderiales</taxon>
        <taxon>Burkholderiaceae</taxon>
        <taxon>Chitinasiproducens</taxon>
    </lineage>
</organism>